<reference evidence="1 2" key="1">
    <citation type="journal article" date="2018" name="Sci. Rep.">
        <title>Genomic signatures of local adaptation to the degree of environmental predictability in rotifers.</title>
        <authorList>
            <person name="Franch-Gras L."/>
            <person name="Hahn C."/>
            <person name="Garcia-Roger E.M."/>
            <person name="Carmona M.J."/>
            <person name="Serra M."/>
            <person name="Gomez A."/>
        </authorList>
    </citation>
    <scope>NUCLEOTIDE SEQUENCE [LARGE SCALE GENOMIC DNA]</scope>
    <source>
        <strain evidence="1">HYR1</strain>
    </source>
</reference>
<dbReference type="AlphaFoldDB" id="A0A3M7SKP3"/>
<sequence length="66" mass="7624">MLLYALIDIQIDIIPLILADLYSKSVKLTARSFGLTKNRSFKFIAFFKISEYILDSDENDSVEFDN</sequence>
<name>A0A3M7SKP3_BRAPC</name>
<proteinExistence type="predicted"/>
<evidence type="ECO:0000313" key="2">
    <source>
        <dbReference type="Proteomes" id="UP000276133"/>
    </source>
</evidence>
<protein>
    <submittedName>
        <fullName evidence="1">Uncharacterized protein</fullName>
    </submittedName>
</protein>
<dbReference type="Proteomes" id="UP000276133">
    <property type="component" value="Unassembled WGS sequence"/>
</dbReference>
<gene>
    <name evidence="1" type="ORF">BpHYR1_033699</name>
</gene>
<dbReference type="EMBL" id="REGN01001213">
    <property type="protein sequence ID" value="RNA36210.1"/>
    <property type="molecule type" value="Genomic_DNA"/>
</dbReference>
<keyword evidence="2" id="KW-1185">Reference proteome</keyword>
<comment type="caution">
    <text evidence="1">The sequence shown here is derived from an EMBL/GenBank/DDBJ whole genome shotgun (WGS) entry which is preliminary data.</text>
</comment>
<evidence type="ECO:0000313" key="1">
    <source>
        <dbReference type="EMBL" id="RNA36210.1"/>
    </source>
</evidence>
<organism evidence="1 2">
    <name type="scientific">Brachionus plicatilis</name>
    <name type="common">Marine rotifer</name>
    <name type="synonym">Brachionus muelleri</name>
    <dbReference type="NCBI Taxonomy" id="10195"/>
    <lineage>
        <taxon>Eukaryota</taxon>
        <taxon>Metazoa</taxon>
        <taxon>Spiralia</taxon>
        <taxon>Gnathifera</taxon>
        <taxon>Rotifera</taxon>
        <taxon>Eurotatoria</taxon>
        <taxon>Monogononta</taxon>
        <taxon>Pseudotrocha</taxon>
        <taxon>Ploima</taxon>
        <taxon>Brachionidae</taxon>
        <taxon>Brachionus</taxon>
    </lineage>
</organism>
<accession>A0A3M7SKP3</accession>